<dbReference type="GO" id="GO:0044209">
    <property type="term" value="P:AMP salvage"/>
    <property type="evidence" value="ECO:0007669"/>
    <property type="project" value="UniProtKB-UniRule"/>
</dbReference>
<dbReference type="InterPro" id="IPR033690">
    <property type="entry name" value="Adenylat_kinase_CS"/>
</dbReference>
<feature type="region of interest" description="NMP" evidence="6">
    <location>
        <begin position="33"/>
        <end position="62"/>
    </location>
</feature>
<dbReference type="UniPathway" id="UPA00588">
    <property type="reaction ID" value="UER00649"/>
</dbReference>
<name>A0A3B0Q999_9BACT</name>
<feature type="domain" description="Adenylate kinase active site lid" evidence="9">
    <location>
        <begin position="127"/>
        <end position="162"/>
    </location>
</feature>
<dbReference type="Gene3D" id="3.40.50.300">
    <property type="entry name" value="P-loop containing nucleotide triphosphate hydrolases"/>
    <property type="match status" value="1"/>
</dbReference>
<dbReference type="InterPro" id="IPR000850">
    <property type="entry name" value="Adenylat/UMP-CMP_kin"/>
</dbReference>
<keyword evidence="6" id="KW-0479">Metal-binding</keyword>
<organism evidence="10 11">
    <name type="scientific">Mycoplasmopsis edwardii</name>
    <dbReference type="NCBI Taxonomy" id="53558"/>
    <lineage>
        <taxon>Bacteria</taxon>
        <taxon>Bacillati</taxon>
        <taxon>Mycoplasmatota</taxon>
        <taxon>Mycoplasmoidales</taxon>
        <taxon>Metamycoplasmataceae</taxon>
        <taxon>Mycoplasmopsis</taxon>
    </lineage>
</organism>
<evidence type="ECO:0000256" key="2">
    <source>
        <dbReference type="ARBA" id="ARBA00022727"/>
    </source>
</evidence>
<comment type="pathway">
    <text evidence="6">Purine metabolism; AMP biosynthesis via salvage pathway; AMP from ADP: step 1/1.</text>
</comment>
<comment type="subunit">
    <text evidence="6 8">Monomer.</text>
</comment>
<dbReference type="AlphaFoldDB" id="A0A3B0Q999"/>
<feature type="binding site" evidence="6">
    <location>
        <position position="160"/>
    </location>
    <ligand>
        <name>AMP</name>
        <dbReference type="ChEBI" id="CHEBI:456215"/>
    </ligand>
</feature>
<keyword evidence="1 6" id="KW-0808">Transferase</keyword>
<feature type="binding site" evidence="6">
    <location>
        <position position="130"/>
    </location>
    <ligand>
        <name>Zn(2+)</name>
        <dbReference type="ChEBI" id="CHEBI:29105"/>
        <note>structural</note>
    </ligand>
</feature>
<dbReference type="GO" id="GO:0008270">
    <property type="term" value="F:zinc ion binding"/>
    <property type="evidence" value="ECO:0007669"/>
    <property type="project" value="UniProtKB-UniRule"/>
</dbReference>
<feature type="binding site" evidence="6">
    <location>
        <position position="133"/>
    </location>
    <ligand>
        <name>Zn(2+)</name>
        <dbReference type="ChEBI" id="CHEBI:29105"/>
        <note>structural</note>
    </ligand>
</feature>
<sequence>MINKNLIFMGEPGAGKGTVAEIISNKTNLVHLSTGNIFRNEIKNETELGKKVQYYVNSGGYVPDEVTNEIVLNAIQKLKAENKYFILDGYPRTIAQAEFLNSLKEFSFKVIQLSVPHDVIIERLSGRRLCSKCGTGYHVKFKQPKVEGICDLDQTPLIQREDDNPEKIKNRLKIYQEQTQPLLDYYAKKGELITITALENPDIVAEKVLEKI</sequence>
<keyword evidence="5 6" id="KW-0067">ATP-binding</keyword>
<dbReference type="Pfam" id="PF00406">
    <property type="entry name" value="ADK"/>
    <property type="match status" value="1"/>
</dbReference>
<accession>A0A3B0Q999</accession>
<comment type="domain">
    <text evidence="6">Consists of three domains, a large central CORE domain and two small peripheral domains, NMPbind and LID, which undergo movements during catalysis. The LID domain closes over the site of phosphoryl transfer upon ATP binding. Assembling and dissambling the active center during each catalytic cycle provides an effective means to prevent ATP hydrolysis. Some bacteria have evolved a zinc-coordinating structure that stabilizes the LID domain.</text>
</comment>
<dbReference type="Pfam" id="PF05191">
    <property type="entry name" value="ADK_lid"/>
    <property type="match status" value="1"/>
</dbReference>
<feature type="region of interest" description="LID" evidence="6">
    <location>
        <begin position="126"/>
        <end position="163"/>
    </location>
</feature>
<dbReference type="SUPFAM" id="SSF52540">
    <property type="entry name" value="P-loop containing nucleoside triphosphate hydrolases"/>
    <property type="match status" value="1"/>
</dbReference>
<feature type="binding site" evidence="6">
    <location>
        <position position="127"/>
    </location>
    <ligand>
        <name>ATP</name>
        <dbReference type="ChEBI" id="CHEBI:30616"/>
    </ligand>
</feature>
<evidence type="ECO:0000259" key="9">
    <source>
        <dbReference type="Pfam" id="PF05191"/>
    </source>
</evidence>
<dbReference type="HAMAP" id="MF_00235">
    <property type="entry name" value="Adenylate_kinase_Adk"/>
    <property type="match status" value="1"/>
</dbReference>
<feature type="binding site" evidence="6">
    <location>
        <position position="96"/>
    </location>
    <ligand>
        <name>AMP</name>
        <dbReference type="ChEBI" id="CHEBI:456215"/>
    </ligand>
</feature>
<dbReference type="PANTHER" id="PTHR23359">
    <property type="entry name" value="NUCLEOTIDE KINASE"/>
    <property type="match status" value="1"/>
</dbReference>
<proteinExistence type="inferred from homology"/>
<dbReference type="InterPro" id="IPR027417">
    <property type="entry name" value="P-loop_NTPase"/>
</dbReference>
<feature type="binding site" evidence="6">
    <location>
        <position position="153"/>
    </location>
    <ligand>
        <name>Zn(2+)</name>
        <dbReference type="ChEBI" id="CHEBI:29105"/>
        <note>structural</note>
    </ligand>
</feature>
<dbReference type="EC" id="2.7.4.3" evidence="6 8"/>
<feature type="binding site" evidence="6">
    <location>
        <position position="34"/>
    </location>
    <ligand>
        <name>AMP</name>
        <dbReference type="ChEBI" id="CHEBI:456215"/>
    </ligand>
</feature>
<dbReference type="GO" id="GO:0004017">
    <property type="term" value="F:AMP kinase activity"/>
    <property type="evidence" value="ECO:0007669"/>
    <property type="project" value="UniProtKB-UniRule"/>
</dbReference>
<comment type="function">
    <text evidence="6">Catalyzes the reversible transfer of the terminal phosphate group between ATP and AMP. Plays an important role in cellular energy homeostasis and in adenine nucleotide metabolism.</text>
</comment>
<dbReference type="GO" id="GO:0005737">
    <property type="term" value="C:cytoplasm"/>
    <property type="evidence" value="ECO:0007669"/>
    <property type="project" value="UniProtKB-SubCell"/>
</dbReference>
<evidence type="ECO:0000256" key="7">
    <source>
        <dbReference type="RuleBase" id="RU003330"/>
    </source>
</evidence>
<feature type="binding site" evidence="6">
    <location>
        <position position="199"/>
    </location>
    <ligand>
        <name>ATP</name>
        <dbReference type="ChEBI" id="CHEBI:30616"/>
    </ligand>
</feature>
<dbReference type="InterPro" id="IPR007862">
    <property type="entry name" value="Adenylate_kinase_lid-dom"/>
</dbReference>
<dbReference type="PRINTS" id="PR00094">
    <property type="entry name" value="ADENYLTKNASE"/>
</dbReference>
<protein>
    <recommendedName>
        <fullName evidence="6 8">Adenylate kinase</fullName>
        <shortName evidence="6">AK</shortName>
        <ecNumber evidence="6 8">2.7.4.3</ecNumber>
    </recommendedName>
    <alternativeName>
        <fullName evidence="6">ATP-AMP transphosphorylase</fullName>
    </alternativeName>
    <alternativeName>
        <fullName evidence="6">ATP:AMP phosphotransferase</fullName>
    </alternativeName>
    <alternativeName>
        <fullName evidence="6">Adenylate monophosphate kinase</fullName>
    </alternativeName>
</protein>
<comment type="subcellular location">
    <subcellularLocation>
        <location evidence="6 8">Cytoplasm</location>
    </subcellularLocation>
</comment>
<dbReference type="OrthoDB" id="9805030at2"/>
<dbReference type="FunFam" id="3.40.50.300:FF:000106">
    <property type="entry name" value="Adenylate kinase mitochondrial"/>
    <property type="match status" value="1"/>
</dbReference>
<dbReference type="RefSeq" id="WP_117274901.1">
    <property type="nucleotide sequence ID" value="NZ_LS991951.1"/>
</dbReference>
<feature type="binding site" evidence="6">
    <location>
        <position position="171"/>
    </location>
    <ligand>
        <name>AMP</name>
        <dbReference type="ChEBI" id="CHEBI:456215"/>
    </ligand>
</feature>
<keyword evidence="6" id="KW-0862">Zinc</keyword>
<comment type="caution">
    <text evidence="6">Lacks conserved residue(s) required for the propagation of feature annotation.</text>
</comment>
<keyword evidence="4 6" id="KW-0418">Kinase</keyword>
<dbReference type="Proteomes" id="UP000257559">
    <property type="component" value="Chromosome"/>
</dbReference>
<comment type="similarity">
    <text evidence="6 7">Belongs to the adenylate kinase family.</text>
</comment>
<feature type="binding site" evidence="6">
    <location>
        <position position="39"/>
    </location>
    <ligand>
        <name>AMP</name>
        <dbReference type="ChEBI" id="CHEBI:456215"/>
    </ligand>
</feature>
<keyword evidence="2 6" id="KW-0545">Nucleotide biosynthesis</keyword>
<evidence type="ECO:0000256" key="8">
    <source>
        <dbReference type="RuleBase" id="RU003331"/>
    </source>
</evidence>
<reference evidence="11" key="1">
    <citation type="submission" date="2018-06" db="EMBL/GenBank/DDBJ databases">
        <authorList>
            <consortium name="Pathogen Informatics"/>
        </authorList>
    </citation>
    <scope>NUCLEOTIDE SEQUENCE [LARGE SCALE GENOMIC DNA]</scope>
    <source>
        <strain evidence="11">NCTC10132</strain>
    </source>
</reference>
<keyword evidence="11" id="KW-1185">Reference proteome</keyword>
<evidence type="ECO:0000313" key="11">
    <source>
        <dbReference type="Proteomes" id="UP000257559"/>
    </source>
</evidence>
<evidence type="ECO:0000256" key="3">
    <source>
        <dbReference type="ARBA" id="ARBA00022741"/>
    </source>
</evidence>
<gene>
    <name evidence="10" type="primary">MCYN0050</name>
    <name evidence="6" type="synonym">adk</name>
    <name evidence="10" type="ORF">NCTC10132_00003</name>
</gene>
<evidence type="ECO:0000256" key="1">
    <source>
        <dbReference type="ARBA" id="ARBA00022679"/>
    </source>
</evidence>
<feature type="binding site" evidence="6">
    <location>
        <position position="150"/>
    </location>
    <ligand>
        <name>Zn(2+)</name>
        <dbReference type="ChEBI" id="CHEBI:29105"/>
        <note>structural</note>
    </ligand>
</feature>
<dbReference type="PROSITE" id="PS00113">
    <property type="entry name" value="ADENYLATE_KINASE"/>
    <property type="match status" value="1"/>
</dbReference>
<comment type="catalytic activity">
    <reaction evidence="6 8">
        <text>AMP + ATP = 2 ADP</text>
        <dbReference type="Rhea" id="RHEA:12973"/>
        <dbReference type="ChEBI" id="CHEBI:30616"/>
        <dbReference type="ChEBI" id="CHEBI:456215"/>
        <dbReference type="ChEBI" id="CHEBI:456216"/>
        <dbReference type="EC" id="2.7.4.3"/>
    </reaction>
</comment>
<keyword evidence="6" id="KW-0963">Cytoplasm</keyword>
<dbReference type="GO" id="GO:0005524">
    <property type="term" value="F:ATP binding"/>
    <property type="evidence" value="ECO:0007669"/>
    <property type="project" value="UniProtKB-UniRule"/>
</dbReference>
<evidence type="ECO:0000256" key="6">
    <source>
        <dbReference type="HAMAP-Rule" id="MF_00235"/>
    </source>
</evidence>
<keyword evidence="3 6" id="KW-0547">Nucleotide-binding</keyword>
<dbReference type="InterPro" id="IPR006259">
    <property type="entry name" value="Adenyl_kin_sub"/>
</dbReference>
<feature type="binding site" evidence="6">
    <location>
        <begin position="13"/>
        <end position="18"/>
    </location>
    <ligand>
        <name>ATP</name>
        <dbReference type="ChEBI" id="CHEBI:30616"/>
    </ligand>
</feature>
<feature type="binding site" evidence="6">
    <location>
        <begin position="89"/>
        <end position="92"/>
    </location>
    <ligand>
        <name>AMP</name>
        <dbReference type="ChEBI" id="CHEBI:456215"/>
    </ligand>
</feature>
<dbReference type="EMBL" id="LS991951">
    <property type="protein sequence ID" value="SYV96673.1"/>
    <property type="molecule type" value="Genomic_DNA"/>
</dbReference>
<evidence type="ECO:0000313" key="10">
    <source>
        <dbReference type="EMBL" id="SYV96673.1"/>
    </source>
</evidence>
<dbReference type="NCBIfam" id="TIGR01351">
    <property type="entry name" value="adk"/>
    <property type="match status" value="1"/>
</dbReference>
<dbReference type="CDD" id="cd01428">
    <property type="entry name" value="ADK"/>
    <property type="match status" value="1"/>
</dbReference>
<evidence type="ECO:0000256" key="4">
    <source>
        <dbReference type="ARBA" id="ARBA00022777"/>
    </source>
</evidence>
<evidence type="ECO:0000256" key="5">
    <source>
        <dbReference type="ARBA" id="ARBA00022840"/>
    </source>
</evidence>
<dbReference type="KEGG" id="medw:NCTC10132_00003"/>
<feature type="binding site" evidence="6">
    <location>
        <begin position="60"/>
        <end position="62"/>
    </location>
    <ligand>
        <name>AMP</name>
        <dbReference type="ChEBI" id="CHEBI:456215"/>
    </ligand>
</feature>